<dbReference type="PANTHER" id="PTHR33371:SF15">
    <property type="entry name" value="LIPOPROTEIN LPRN"/>
    <property type="match status" value="1"/>
</dbReference>
<comment type="caution">
    <text evidence="4">The sequence shown here is derived from an EMBL/GenBank/DDBJ whole genome shotgun (WGS) entry which is preliminary data.</text>
</comment>
<reference evidence="5" key="1">
    <citation type="journal article" date="2019" name="Int. J. Syst. Evol. Microbiol.">
        <title>The Global Catalogue of Microorganisms (GCM) 10K type strain sequencing project: providing services to taxonomists for standard genome sequencing and annotation.</title>
        <authorList>
            <consortium name="The Broad Institute Genomics Platform"/>
            <consortium name="The Broad Institute Genome Sequencing Center for Infectious Disease"/>
            <person name="Wu L."/>
            <person name="Ma J."/>
        </authorList>
    </citation>
    <scope>NUCLEOTIDE SEQUENCE [LARGE SCALE GENOMIC DNA]</scope>
    <source>
        <strain evidence="5">JCM 9377</strain>
    </source>
</reference>
<proteinExistence type="predicted"/>
<accession>A0ABP6Q3L9</accession>
<feature type="domain" description="Mce/MlaD" evidence="2">
    <location>
        <begin position="27"/>
        <end position="100"/>
    </location>
</feature>
<dbReference type="InterPro" id="IPR003399">
    <property type="entry name" value="Mce/MlaD"/>
</dbReference>
<evidence type="ECO:0000313" key="5">
    <source>
        <dbReference type="Proteomes" id="UP001501237"/>
    </source>
</evidence>
<feature type="chain" id="PRO_5045904878" evidence="1">
    <location>
        <begin position="22"/>
        <end position="333"/>
    </location>
</feature>
<protein>
    <submittedName>
        <fullName evidence="4">MCE family protein</fullName>
    </submittedName>
</protein>
<evidence type="ECO:0000313" key="4">
    <source>
        <dbReference type="EMBL" id="GAA3203093.1"/>
    </source>
</evidence>
<dbReference type="Pfam" id="PF11887">
    <property type="entry name" value="Mce4_CUP1"/>
    <property type="match status" value="1"/>
</dbReference>
<dbReference type="Proteomes" id="UP001501237">
    <property type="component" value="Unassembled WGS sequence"/>
</dbReference>
<evidence type="ECO:0000256" key="1">
    <source>
        <dbReference type="SAM" id="SignalP"/>
    </source>
</evidence>
<dbReference type="InterPro" id="IPR024516">
    <property type="entry name" value="Mce_C"/>
</dbReference>
<dbReference type="Pfam" id="PF02470">
    <property type="entry name" value="MlaD"/>
    <property type="match status" value="1"/>
</dbReference>
<organism evidence="4 5">
    <name type="scientific">Actinocorallia longicatena</name>
    <dbReference type="NCBI Taxonomy" id="111803"/>
    <lineage>
        <taxon>Bacteria</taxon>
        <taxon>Bacillati</taxon>
        <taxon>Actinomycetota</taxon>
        <taxon>Actinomycetes</taxon>
        <taxon>Streptosporangiales</taxon>
        <taxon>Thermomonosporaceae</taxon>
        <taxon>Actinocorallia</taxon>
    </lineage>
</organism>
<keyword evidence="1" id="KW-0732">Signal</keyword>
<gene>
    <name evidence="4" type="ORF">GCM10010468_17010</name>
</gene>
<evidence type="ECO:0000259" key="2">
    <source>
        <dbReference type="Pfam" id="PF02470"/>
    </source>
</evidence>
<dbReference type="InterPro" id="IPR005693">
    <property type="entry name" value="Mce"/>
</dbReference>
<name>A0ABP6Q3L9_9ACTN</name>
<feature type="domain" description="Mammalian cell entry C-terminal" evidence="3">
    <location>
        <begin position="118"/>
        <end position="288"/>
    </location>
</feature>
<dbReference type="RefSeq" id="WP_344824323.1">
    <property type="nucleotide sequence ID" value="NZ_BAAAUV010000004.1"/>
</dbReference>
<feature type="signal peptide" evidence="1">
    <location>
        <begin position="1"/>
        <end position="21"/>
    </location>
</feature>
<dbReference type="PROSITE" id="PS51257">
    <property type="entry name" value="PROKAR_LIPOPROTEIN"/>
    <property type="match status" value="1"/>
</dbReference>
<keyword evidence="5" id="KW-1185">Reference proteome</keyword>
<dbReference type="InterPro" id="IPR052336">
    <property type="entry name" value="MlaD_Phospholipid_Transporter"/>
</dbReference>
<sequence>MRRVLLVLLVLALSGCSLRTAGAPMGKVRLTATFDDVQTLVEGHGVQMADVRVGTVTKVELVGYRARVTLSISDRYRVPEGTTAEVAKTSLLGENYVKLTIPQDTDLERGPFMASGASFASTSVQPDFEQVVDKAGAVITALASHDMGGVVDAYTEAFADKGAKLNKMIKDSASLVKVFADQRAALTAAIDDFARLGRDLAKNHEVYADLPGKIQRTTSALAADRQKMVDTVRKLTRLAEVTNDTVLGANTARLDTMLRRIDPVLASLGGSRASLTRLIDQLLMFEERFPRAVYDGQILISATLRVIMPGGSGRPPAAGAVPPGLVLPLLEGN</sequence>
<dbReference type="EMBL" id="BAAAUV010000004">
    <property type="protein sequence ID" value="GAA3203093.1"/>
    <property type="molecule type" value="Genomic_DNA"/>
</dbReference>
<dbReference type="PANTHER" id="PTHR33371">
    <property type="entry name" value="INTERMEMBRANE PHOSPHOLIPID TRANSPORT SYSTEM BINDING PROTEIN MLAD-RELATED"/>
    <property type="match status" value="1"/>
</dbReference>
<evidence type="ECO:0000259" key="3">
    <source>
        <dbReference type="Pfam" id="PF11887"/>
    </source>
</evidence>
<dbReference type="NCBIfam" id="TIGR00996">
    <property type="entry name" value="Mtu_fam_mce"/>
    <property type="match status" value="1"/>
</dbReference>